<dbReference type="Proteomes" id="UP001201812">
    <property type="component" value="Unassembled WGS sequence"/>
</dbReference>
<accession>A0AAD4R6J2</accession>
<keyword evidence="2" id="KW-0812">Transmembrane</keyword>
<feature type="compositionally biased region" description="Polar residues" evidence="1">
    <location>
        <begin position="96"/>
        <end position="105"/>
    </location>
</feature>
<feature type="compositionally biased region" description="Low complexity" evidence="1">
    <location>
        <begin position="111"/>
        <end position="146"/>
    </location>
</feature>
<evidence type="ECO:0000313" key="4">
    <source>
        <dbReference type="Proteomes" id="UP001201812"/>
    </source>
</evidence>
<feature type="transmembrane region" description="Helical" evidence="2">
    <location>
        <begin position="243"/>
        <end position="271"/>
    </location>
</feature>
<keyword evidence="4" id="KW-1185">Reference proteome</keyword>
<protein>
    <submittedName>
        <fullName evidence="3">Uncharacterized protein</fullName>
    </submittedName>
</protein>
<evidence type="ECO:0000256" key="2">
    <source>
        <dbReference type="SAM" id="Phobius"/>
    </source>
</evidence>
<evidence type="ECO:0000256" key="1">
    <source>
        <dbReference type="SAM" id="MobiDB-lite"/>
    </source>
</evidence>
<sequence length="447" mass="48120">MEAAGVLPASGIVVHATTKSRSFYWPLRPAVHNNWVGQVKGICPGGKEDDKPTAGRKVRFREAGGMEARQASSDNTTSSESPSEGRVENNEADLLPNTTLAGNCNSHHKSSTTSGRSVSQSSGSTVGQWGARLSSSSSSGCQSPHSHPGRSMLPHNGTTNVVVGLGRRTLQAVGGTTDLQSRYTCLCGGCHVVMGTKCFLLMYICLTICGMVFGMVSAMVWALIPLIVIPLSVYGFKQHKPKYLYPLLIVTIIQLIVCLMMSAIVGVFTLFNRDRLTSILAHSTAGDPSMVLTLMLIFTISCCFLMAGMSAWQVVVISSCIDYYENWQRRHPYHSNAKSLPPNGRRPTCHSVVEPGGGLALRPIPAMDMPTVSMNEKVSQVGPRSSPPVDGCLKPDQQYSIPSMAMTNSTTLYISSHPASSVTQITTRRPSDEEITNRSAPVNLNQS</sequence>
<gene>
    <name evidence="3" type="ORF">DdX_03030</name>
</gene>
<feature type="transmembrane region" description="Helical" evidence="2">
    <location>
        <begin position="291"/>
        <end position="324"/>
    </location>
</feature>
<feature type="region of interest" description="Disordered" evidence="1">
    <location>
        <begin position="61"/>
        <end position="156"/>
    </location>
</feature>
<name>A0AAD4R6J2_9BILA</name>
<feature type="compositionally biased region" description="Low complexity" evidence="1">
    <location>
        <begin position="72"/>
        <end position="82"/>
    </location>
</feature>
<reference evidence="3" key="1">
    <citation type="submission" date="2022-01" db="EMBL/GenBank/DDBJ databases">
        <title>Genome Sequence Resource for Two Populations of Ditylenchus destructor, the Migratory Endoparasitic Phytonematode.</title>
        <authorList>
            <person name="Zhang H."/>
            <person name="Lin R."/>
            <person name="Xie B."/>
        </authorList>
    </citation>
    <scope>NUCLEOTIDE SEQUENCE</scope>
    <source>
        <strain evidence="3">BazhouSP</strain>
    </source>
</reference>
<organism evidence="3 4">
    <name type="scientific">Ditylenchus destructor</name>
    <dbReference type="NCBI Taxonomy" id="166010"/>
    <lineage>
        <taxon>Eukaryota</taxon>
        <taxon>Metazoa</taxon>
        <taxon>Ecdysozoa</taxon>
        <taxon>Nematoda</taxon>
        <taxon>Chromadorea</taxon>
        <taxon>Rhabditida</taxon>
        <taxon>Tylenchina</taxon>
        <taxon>Tylenchomorpha</taxon>
        <taxon>Sphaerularioidea</taxon>
        <taxon>Anguinidae</taxon>
        <taxon>Anguininae</taxon>
        <taxon>Ditylenchus</taxon>
    </lineage>
</organism>
<feature type="transmembrane region" description="Helical" evidence="2">
    <location>
        <begin position="200"/>
        <end position="231"/>
    </location>
</feature>
<keyword evidence="2" id="KW-0472">Membrane</keyword>
<evidence type="ECO:0000313" key="3">
    <source>
        <dbReference type="EMBL" id="KAI1726316.1"/>
    </source>
</evidence>
<feature type="compositionally biased region" description="Polar residues" evidence="1">
    <location>
        <begin position="416"/>
        <end position="428"/>
    </location>
</feature>
<proteinExistence type="predicted"/>
<feature type="region of interest" description="Disordered" evidence="1">
    <location>
        <begin position="416"/>
        <end position="447"/>
    </location>
</feature>
<keyword evidence="2" id="KW-1133">Transmembrane helix</keyword>
<comment type="caution">
    <text evidence="3">The sequence shown here is derived from an EMBL/GenBank/DDBJ whole genome shotgun (WGS) entry which is preliminary data.</text>
</comment>
<feature type="compositionally biased region" description="Polar residues" evidence="1">
    <location>
        <begin position="437"/>
        <end position="447"/>
    </location>
</feature>
<dbReference type="AlphaFoldDB" id="A0AAD4R6J2"/>
<dbReference type="EMBL" id="JAKKPZ010000002">
    <property type="protein sequence ID" value="KAI1726316.1"/>
    <property type="molecule type" value="Genomic_DNA"/>
</dbReference>